<gene>
    <name evidence="2" type="ORF">NX02_00600</name>
</gene>
<accession>W0A5Y3</accession>
<dbReference type="Proteomes" id="UP000018851">
    <property type="component" value="Chromosome"/>
</dbReference>
<feature type="region of interest" description="Disordered" evidence="1">
    <location>
        <begin position="132"/>
        <end position="159"/>
    </location>
</feature>
<feature type="region of interest" description="Disordered" evidence="1">
    <location>
        <begin position="32"/>
        <end position="53"/>
    </location>
</feature>
<proteinExistence type="predicted"/>
<dbReference type="EMBL" id="CP006644">
    <property type="protein sequence ID" value="AHE51887.1"/>
    <property type="molecule type" value="Genomic_DNA"/>
</dbReference>
<dbReference type="AlphaFoldDB" id="W0A5Y3"/>
<protein>
    <submittedName>
        <fullName evidence="2">Uncharacterized protein</fullName>
    </submittedName>
</protein>
<reference evidence="2 3" key="1">
    <citation type="submission" date="2013-07" db="EMBL/GenBank/DDBJ databases">
        <title>Completed genome of Sphingomonas sanxanigenens NX02.</title>
        <authorList>
            <person name="Ma T."/>
            <person name="Huang H."/>
            <person name="Wu M."/>
            <person name="Li X."/>
            <person name="Li G."/>
        </authorList>
    </citation>
    <scope>NUCLEOTIDE SEQUENCE [LARGE SCALE GENOMIC DNA]</scope>
    <source>
        <strain evidence="2 3">NX02</strain>
    </source>
</reference>
<organism evidence="2 3">
    <name type="scientific">Sphingomonas sanxanigenens DSM 19645 = NX02</name>
    <dbReference type="NCBI Taxonomy" id="1123269"/>
    <lineage>
        <taxon>Bacteria</taxon>
        <taxon>Pseudomonadati</taxon>
        <taxon>Pseudomonadota</taxon>
        <taxon>Alphaproteobacteria</taxon>
        <taxon>Sphingomonadales</taxon>
        <taxon>Sphingomonadaceae</taxon>
        <taxon>Sphingomonas</taxon>
    </lineage>
</organism>
<keyword evidence="3" id="KW-1185">Reference proteome</keyword>
<evidence type="ECO:0000313" key="2">
    <source>
        <dbReference type="EMBL" id="AHE51887.1"/>
    </source>
</evidence>
<dbReference type="HOGENOM" id="CLU_1451994_0_0_5"/>
<sequence>MLIGLPAATAALLLAGCSGEAENAQTSAIEISNTSRPKAARPEDQEPGAIEELGPADRRTALRGELGCSFADGRGRTLLMAKGNVGGTQPSDAIVRIGGAIHRVAAAGGFNAMVKGASFSGDGLSFTVKATAPTRGGGESPSQPARLTYTPADGAKDDTPKEKALLKVNGFWQCGP</sequence>
<evidence type="ECO:0000256" key="1">
    <source>
        <dbReference type="SAM" id="MobiDB-lite"/>
    </source>
</evidence>
<evidence type="ECO:0000313" key="3">
    <source>
        <dbReference type="Proteomes" id="UP000018851"/>
    </source>
</evidence>
<dbReference type="STRING" id="1123269.NX02_00600"/>
<dbReference type="KEGG" id="ssan:NX02_00600"/>
<dbReference type="eggNOG" id="ENOG5033M4M">
    <property type="taxonomic scope" value="Bacteria"/>
</dbReference>
<dbReference type="PATRIC" id="fig|1123269.5.peg.119"/>
<name>W0A5Y3_9SPHN</name>